<name>A0A6L9MK76_9HYPH</name>
<evidence type="ECO:0000313" key="2">
    <source>
        <dbReference type="Proteomes" id="UP000476332"/>
    </source>
</evidence>
<sequence>MNEMNAGPNGLSPAAMSAAERLAEVARLLAAGLVRLNARQAERDGCAVATDED</sequence>
<protein>
    <submittedName>
        <fullName evidence="1">Uncharacterized protein</fullName>
    </submittedName>
</protein>
<organism evidence="1 2">
    <name type="scientific">Aurantimonas aggregata</name>
    <dbReference type="NCBI Taxonomy" id="2047720"/>
    <lineage>
        <taxon>Bacteria</taxon>
        <taxon>Pseudomonadati</taxon>
        <taxon>Pseudomonadota</taxon>
        <taxon>Alphaproteobacteria</taxon>
        <taxon>Hyphomicrobiales</taxon>
        <taxon>Aurantimonadaceae</taxon>
        <taxon>Aurantimonas</taxon>
    </lineage>
</organism>
<dbReference type="AlphaFoldDB" id="A0A6L9MK76"/>
<dbReference type="Proteomes" id="UP000476332">
    <property type="component" value="Unassembled WGS sequence"/>
</dbReference>
<reference evidence="1 2" key="1">
    <citation type="submission" date="2020-01" db="EMBL/GenBank/DDBJ databases">
        <title>Genomes of bacteria type strains.</title>
        <authorList>
            <person name="Chen J."/>
            <person name="Zhu S."/>
            <person name="Chen J."/>
        </authorList>
    </citation>
    <scope>NUCLEOTIDE SEQUENCE [LARGE SCALE GENOMIC DNA]</scope>
    <source>
        <strain evidence="1 2">KCTC 52919</strain>
    </source>
</reference>
<gene>
    <name evidence="1" type="ORF">GTW51_16120</name>
</gene>
<proteinExistence type="predicted"/>
<evidence type="ECO:0000313" key="1">
    <source>
        <dbReference type="EMBL" id="NDV88227.1"/>
    </source>
</evidence>
<keyword evidence="2" id="KW-1185">Reference proteome</keyword>
<dbReference type="EMBL" id="JAAAMJ010000014">
    <property type="protein sequence ID" value="NDV88227.1"/>
    <property type="molecule type" value="Genomic_DNA"/>
</dbReference>
<comment type="caution">
    <text evidence="1">The sequence shown here is derived from an EMBL/GenBank/DDBJ whole genome shotgun (WGS) entry which is preliminary data.</text>
</comment>
<accession>A0A6L9MK76</accession>